<organism evidence="1 2">
    <name type="scientific">Clostridium argentinense CDC 2741</name>
    <dbReference type="NCBI Taxonomy" id="1418104"/>
    <lineage>
        <taxon>Bacteria</taxon>
        <taxon>Bacillati</taxon>
        <taxon>Bacillota</taxon>
        <taxon>Clostridia</taxon>
        <taxon>Eubacteriales</taxon>
        <taxon>Clostridiaceae</taxon>
        <taxon>Clostridium</taxon>
    </lineage>
</organism>
<keyword evidence="2" id="KW-1185">Reference proteome</keyword>
<sequence length="66" mass="7801">MANSIANKNKKYVIMEFGTCKKEDYDNLVINCKTFIARMYTDYSFEVDGNSYSNKEFHLKFSVFTF</sequence>
<gene>
    <name evidence="1" type="ORF">U732_9</name>
</gene>
<protein>
    <submittedName>
        <fullName evidence="1">Uncharacterized protein</fullName>
    </submittedName>
</protein>
<accession>A0A0C1QTU2</accession>
<reference evidence="1 2" key="1">
    <citation type="journal article" date="2015" name="Infect. Genet. Evol.">
        <title>Genomic sequences of six botulinum neurotoxin-producing strains representing three clostridial species illustrate the mobility and diversity of botulinum neurotoxin genes.</title>
        <authorList>
            <person name="Smith T.J."/>
            <person name="Hill K.K."/>
            <person name="Xie G."/>
            <person name="Foley B.T."/>
            <person name="Williamson C.H."/>
            <person name="Foster J.T."/>
            <person name="Johnson S.L."/>
            <person name="Chertkov O."/>
            <person name="Teshima H."/>
            <person name="Gibbons H.S."/>
            <person name="Johnsky L.A."/>
            <person name="Karavis M.A."/>
            <person name="Smith L.A."/>
        </authorList>
    </citation>
    <scope>NUCLEOTIDE SEQUENCE [LARGE SCALE GENOMIC DNA]</scope>
    <source>
        <strain evidence="1 2">CDC 2741</strain>
    </source>
</reference>
<evidence type="ECO:0000313" key="2">
    <source>
        <dbReference type="Proteomes" id="UP000031366"/>
    </source>
</evidence>
<dbReference type="Proteomes" id="UP000031366">
    <property type="component" value="Unassembled WGS sequence"/>
</dbReference>
<dbReference type="AlphaFoldDB" id="A0A0C1QTU2"/>
<comment type="caution">
    <text evidence="1">The sequence shown here is derived from an EMBL/GenBank/DDBJ whole genome shotgun (WGS) entry which is preliminary data.</text>
</comment>
<evidence type="ECO:0000313" key="1">
    <source>
        <dbReference type="EMBL" id="KIE44402.1"/>
    </source>
</evidence>
<name>A0A0C1QTU2_9CLOT</name>
<dbReference type="RefSeq" id="WP_039635592.1">
    <property type="nucleotide sequence ID" value="NZ_AYSO01000020.1"/>
</dbReference>
<dbReference type="EMBL" id="AYSO01000020">
    <property type="protein sequence ID" value="KIE44402.1"/>
    <property type="molecule type" value="Genomic_DNA"/>
</dbReference>
<proteinExistence type="predicted"/>